<feature type="region of interest" description="Disordered" evidence="2">
    <location>
        <begin position="1"/>
        <end position="53"/>
    </location>
</feature>
<dbReference type="AlphaFoldDB" id="A0AA39J9T3"/>
<feature type="region of interest" description="Disordered" evidence="2">
    <location>
        <begin position="572"/>
        <end position="597"/>
    </location>
</feature>
<dbReference type="RefSeq" id="XP_060322914.1">
    <property type="nucleotide sequence ID" value="XM_060478558.1"/>
</dbReference>
<dbReference type="Proteomes" id="UP001175211">
    <property type="component" value="Unassembled WGS sequence"/>
</dbReference>
<protein>
    <recommendedName>
        <fullName evidence="1">RNA-dependent RNA polymerase</fullName>
        <ecNumber evidence="1">2.7.7.48</ecNumber>
    </recommendedName>
</protein>
<dbReference type="EMBL" id="JAUEPS010000098">
    <property type="protein sequence ID" value="KAK0438344.1"/>
    <property type="molecule type" value="Genomic_DNA"/>
</dbReference>
<evidence type="ECO:0000256" key="2">
    <source>
        <dbReference type="SAM" id="MobiDB-lite"/>
    </source>
</evidence>
<sequence>MKKYPGFDYDAGKDQLEGDDLSMLDGGNAPPEALPDVEDDGVDEPTSQSSQWEGDIEDLIINYQECNNNAITNVSAPTSTQQMWADLDKEPLPLTQVVEEYEEKGKRKSSDTIDLSSSGTLVDGRRPAKMRRVDESVQDVNDQPWIVAQHSSLVDEFNRLGISVGVRMELARLKTSGELTEEDMWKQKDCLQHLIGSNQDAALNTRATFLPDTASDDDGRPPPWEELDLETDHLSEDPYAGLGNSEKWPDWYGGKVTFRARYGRDSKKIVIERPTLDLSNSLKRRFGSWCFLRVKTDDQCGSAVVDLFKRPLVIWDAVFRALHASEDHVTMVWVNEAFVAGKIERPFPGLESFGVGYSLFDFINFLNPLHENKNQFLGKWASRIALYLSTSVPGPRLREEDMHEQEDHFSGDNSNMTDGCGISNLPLHRSFPRQNNKIPTAVQFRLRGAKGMLLLVRNDEWLDKPKSSGPSSTEERPEVWFRRPSQIKINYPKTEPLDPLHLTMAVLHFSSIQSPARLCRSHHQPGTQWNCIQQVVDEFATCMTPEHACRLWASVEDVEGIYSARRMRVTESRQRPLRKKKEDEDDHDAGAWFPDPHSGCPTSLGETAMELLDSGFLPDQCNFLKQKLWRVANSKMRAVSSQFNFELEQSCSGLVVVDPHGVLKENEIQVKSSRHEFKTDDGFETDTVLGEVVIARNPCKIPTDSRKVMAVTHPMLADMADVIVCSIRGATALLQYLAGGDYDGDRILVIWARAIVDSFRNAHEDYMEPPPGFDDLFERDTKTVDDFCQEMASAPSHVKAKELQTRLLAPLSCPSAVGKISTLHDDYVYTKGYSHPDTLCAGQAFARIMDSAKTGYRLKANSRLQGSQRQTPQWRMVQKSAKLPKASSSNSDNTVGNKGNLPHCRRFVDETHIVGQYAMGDINTAMQENVADWAKVLARMLPQYAALPSNLSQLWKDARRSLSEYHQRDLNIIQGHIDDTHVKWLQVRKNKTEFKNLLTHFEKFPSIGKLRYITDKWQLDLLRASCAYIKDSAGGHRFAFHISPSILSDKFIMDRILDALKDAFEKGMTALEHLARKNEEVYVPDMDLAGTWQTLTSVAEHWKDLEIIKKHVEDVYARWKRTTIRPYNEKTKQRRLACSKAFNEYPTSADMRLLKDHALISRLRASYAYVRYHGKDRDHRFAFEMAFRELCHMKATAIGQTKTTTRGFYDRMKLKVLT</sequence>
<feature type="region of interest" description="Disordered" evidence="2">
    <location>
        <begin position="861"/>
        <end position="901"/>
    </location>
</feature>
<dbReference type="GeneID" id="85362106"/>
<evidence type="ECO:0000313" key="5">
    <source>
        <dbReference type="Proteomes" id="UP001175211"/>
    </source>
</evidence>
<organism evidence="4 5">
    <name type="scientific">Armillaria tabescens</name>
    <name type="common">Ringless honey mushroom</name>
    <name type="synonym">Agaricus tabescens</name>
    <dbReference type="NCBI Taxonomy" id="1929756"/>
    <lineage>
        <taxon>Eukaryota</taxon>
        <taxon>Fungi</taxon>
        <taxon>Dikarya</taxon>
        <taxon>Basidiomycota</taxon>
        <taxon>Agaricomycotina</taxon>
        <taxon>Agaricomycetes</taxon>
        <taxon>Agaricomycetidae</taxon>
        <taxon>Agaricales</taxon>
        <taxon>Marasmiineae</taxon>
        <taxon>Physalacriaceae</taxon>
        <taxon>Desarmillaria</taxon>
    </lineage>
</organism>
<evidence type="ECO:0000313" key="4">
    <source>
        <dbReference type="EMBL" id="KAK0438344.1"/>
    </source>
</evidence>
<evidence type="ECO:0000256" key="1">
    <source>
        <dbReference type="RuleBase" id="RU363098"/>
    </source>
</evidence>
<comment type="caution">
    <text evidence="4">The sequence shown here is derived from an EMBL/GenBank/DDBJ whole genome shotgun (WGS) entry which is preliminary data.</text>
</comment>
<dbReference type="PANTHER" id="PTHR23079:SF55">
    <property type="entry name" value="RNA-DIRECTED RNA POLYMERASE"/>
    <property type="match status" value="1"/>
</dbReference>
<dbReference type="PANTHER" id="PTHR23079">
    <property type="entry name" value="RNA-DEPENDENT RNA POLYMERASE"/>
    <property type="match status" value="1"/>
</dbReference>
<feature type="domain" description="RDRP core" evidence="3">
    <location>
        <begin position="268"/>
        <end position="896"/>
    </location>
</feature>
<accession>A0AA39J9T3</accession>
<dbReference type="EC" id="2.7.7.48" evidence="1"/>
<feature type="region of interest" description="Disordered" evidence="2">
    <location>
        <begin position="101"/>
        <end position="126"/>
    </location>
</feature>
<feature type="compositionally biased region" description="Polar residues" evidence="2">
    <location>
        <begin position="862"/>
        <end position="873"/>
    </location>
</feature>
<dbReference type="GO" id="GO:0031380">
    <property type="term" value="C:nuclear RNA-directed RNA polymerase complex"/>
    <property type="evidence" value="ECO:0007669"/>
    <property type="project" value="TreeGrafter"/>
</dbReference>
<keyword evidence="5" id="KW-1185">Reference proteome</keyword>
<proteinExistence type="inferred from homology"/>
<comment type="similarity">
    <text evidence="1">Belongs to the RdRP family.</text>
</comment>
<dbReference type="GO" id="GO:0030422">
    <property type="term" value="P:siRNA processing"/>
    <property type="evidence" value="ECO:0007669"/>
    <property type="project" value="TreeGrafter"/>
</dbReference>
<gene>
    <name evidence="4" type="ORF">EV420DRAFT_1651491</name>
</gene>
<comment type="catalytic activity">
    <reaction evidence="1">
        <text>RNA(n) + a ribonucleoside 5'-triphosphate = RNA(n+1) + diphosphate</text>
        <dbReference type="Rhea" id="RHEA:21248"/>
        <dbReference type="Rhea" id="RHEA-COMP:14527"/>
        <dbReference type="Rhea" id="RHEA-COMP:17342"/>
        <dbReference type="ChEBI" id="CHEBI:33019"/>
        <dbReference type="ChEBI" id="CHEBI:61557"/>
        <dbReference type="ChEBI" id="CHEBI:140395"/>
        <dbReference type="EC" id="2.7.7.48"/>
    </reaction>
</comment>
<dbReference type="Pfam" id="PF05183">
    <property type="entry name" value="RdRP"/>
    <property type="match status" value="1"/>
</dbReference>
<keyword evidence="1" id="KW-0808">Transferase</keyword>
<keyword evidence="1" id="KW-0694">RNA-binding</keyword>
<name>A0AA39J9T3_ARMTA</name>
<dbReference type="GO" id="GO:0003968">
    <property type="term" value="F:RNA-directed RNA polymerase activity"/>
    <property type="evidence" value="ECO:0007669"/>
    <property type="project" value="UniProtKB-KW"/>
</dbReference>
<evidence type="ECO:0000259" key="3">
    <source>
        <dbReference type="Pfam" id="PF05183"/>
    </source>
</evidence>
<feature type="compositionally biased region" description="Polar residues" evidence="2">
    <location>
        <begin position="886"/>
        <end position="897"/>
    </location>
</feature>
<dbReference type="GO" id="GO:0003723">
    <property type="term" value="F:RNA binding"/>
    <property type="evidence" value="ECO:0007669"/>
    <property type="project" value="UniProtKB-KW"/>
</dbReference>
<keyword evidence="1" id="KW-0696">RNA-directed RNA polymerase</keyword>
<dbReference type="InterPro" id="IPR057596">
    <property type="entry name" value="RDRP_core"/>
</dbReference>
<reference evidence="4" key="1">
    <citation type="submission" date="2023-06" db="EMBL/GenBank/DDBJ databases">
        <authorList>
            <consortium name="Lawrence Berkeley National Laboratory"/>
            <person name="Ahrendt S."/>
            <person name="Sahu N."/>
            <person name="Indic B."/>
            <person name="Wong-Bajracharya J."/>
            <person name="Merenyi Z."/>
            <person name="Ke H.-M."/>
            <person name="Monk M."/>
            <person name="Kocsube S."/>
            <person name="Drula E."/>
            <person name="Lipzen A."/>
            <person name="Balint B."/>
            <person name="Henrissat B."/>
            <person name="Andreopoulos B."/>
            <person name="Martin F.M."/>
            <person name="Harder C.B."/>
            <person name="Rigling D."/>
            <person name="Ford K.L."/>
            <person name="Foster G.D."/>
            <person name="Pangilinan J."/>
            <person name="Papanicolaou A."/>
            <person name="Barry K."/>
            <person name="LaButti K."/>
            <person name="Viragh M."/>
            <person name="Koriabine M."/>
            <person name="Yan M."/>
            <person name="Riley R."/>
            <person name="Champramary S."/>
            <person name="Plett K.L."/>
            <person name="Tsai I.J."/>
            <person name="Slot J."/>
            <person name="Sipos G."/>
            <person name="Plett J."/>
            <person name="Nagy L.G."/>
            <person name="Grigoriev I.V."/>
        </authorList>
    </citation>
    <scope>NUCLEOTIDE SEQUENCE</scope>
    <source>
        <strain evidence="4">CCBAS 213</strain>
    </source>
</reference>
<dbReference type="InterPro" id="IPR007855">
    <property type="entry name" value="RDRP"/>
</dbReference>
<keyword evidence="1" id="KW-0548">Nucleotidyltransferase</keyword>